<reference evidence="3" key="1">
    <citation type="submission" date="2018-09" db="EMBL/GenBank/DDBJ databases">
        <title>Chryseolinea sp. KIS68-18 isolated from soil.</title>
        <authorList>
            <person name="Weon H.-Y."/>
            <person name="Kwon S.-W."/>
            <person name="Lee S.A."/>
        </authorList>
    </citation>
    <scope>NUCLEOTIDE SEQUENCE [LARGE SCALE GENOMIC DNA]</scope>
    <source>
        <strain evidence="3">KIS68-18</strain>
    </source>
</reference>
<protein>
    <submittedName>
        <fullName evidence="2">Class I SAM-dependent methyltransferase</fullName>
    </submittedName>
</protein>
<dbReference type="Proteomes" id="UP000266183">
    <property type="component" value="Chromosome"/>
</dbReference>
<dbReference type="EMBL" id="CP032382">
    <property type="protein sequence ID" value="AYB31321.1"/>
    <property type="molecule type" value="Genomic_DNA"/>
</dbReference>
<sequence length="274" mass="31233">MERMIEDYRYGRGLIEHLHRYAFVMPFVKGKVVVDIASGEGYGSNLIAQQAAQVTGVDVSAEAVQQAAAKYKRPNLSFVTGSATSIPLNDQSVDVVVSFETLEHLLEQDQMIAEIRRVLKPAGMLIISTPEKENYHPTDPDNPYHLKELTSEEFMSLLGKYFKVVKNFRQRYLSMSMIYADRADSAEVIEMSGNFERINPEENFFGKHLFNIAVASATELPVTDALRVFNGNAIMEAQTQYYENKIEEIFASRTFLLGKYLLWPFWYVKTKLSK</sequence>
<keyword evidence="3" id="KW-1185">Reference proteome</keyword>
<dbReference type="AlphaFoldDB" id="A0A385SLU0"/>
<dbReference type="Pfam" id="PF08241">
    <property type="entry name" value="Methyltransf_11"/>
    <property type="match status" value="1"/>
</dbReference>
<accession>A0A385SLU0</accession>
<feature type="domain" description="Methyltransferase type 11" evidence="1">
    <location>
        <begin position="34"/>
        <end position="127"/>
    </location>
</feature>
<dbReference type="Gene3D" id="3.40.50.150">
    <property type="entry name" value="Vaccinia Virus protein VP39"/>
    <property type="match status" value="1"/>
</dbReference>
<dbReference type="SUPFAM" id="SSF53335">
    <property type="entry name" value="S-adenosyl-L-methionine-dependent methyltransferases"/>
    <property type="match status" value="1"/>
</dbReference>
<dbReference type="KEGG" id="chk:D4L85_12360"/>
<name>A0A385SLU0_9BACT</name>
<proteinExistence type="predicted"/>
<dbReference type="RefSeq" id="WP_119754592.1">
    <property type="nucleotide sequence ID" value="NZ_CP032382.1"/>
</dbReference>
<dbReference type="OrthoDB" id="597202at2"/>
<dbReference type="InterPro" id="IPR013216">
    <property type="entry name" value="Methyltransf_11"/>
</dbReference>
<evidence type="ECO:0000313" key="2">
    <source>
        <dbReference type="EMBL" id="AYB31321.1"/>
    </source>
</evidence>
<dbReference type="PANTHER" id="PTHR43861">
    <property type="entry name" value="TRANS-ACONITATE 2-METHYLTRANSFERASE-RELATED"/>
    <property type="match status" value="1"/>
</dbReference>
<keyword evidence="2" id="KW-0489">Methyltransferase</keyword>
<dbReference type="GO" id="GO:0008757">
    <property type="term" value="F:S-adenosylmethionine-dependent methyltransferase activity"/>
    <property type="evidence" value="ECO:0007669"/>
    <property type="project" value="InterPro"/>
</dbReference>
<evidence type="ECO:0000259" key="1">
    <source>
        <dbReference type="Pfam" id="PF08241"/>
    </source>
</evidence>
<evidence type="ECO:0000313" key="3">
    <source>
        <dbReference type="Proteomes" id="UP000266183"/>
    </source>
</evidence>
<keyword evidence="2" id="KW-0808">Transferase</keyword>
<gene>
    <name evidence="2" type="ORF">D4L85_12360</name>
</gene>
<dbReference type="InterPro" id="IPR029063">
    <property type="entry name" value="SAM-dependent_MTases_sf"/>
</dbReference>
<organism evidence="2 3">
    <name type="scientific">Chryseolinea soli</name>
    <dbReference type="NCBI Taxonomy" id="2321403"/>
    <lineage>
        <taxon>Bacteria</taxon>
        <taxon>Pseudomonadati</taxon>
        <taxon>Bacteroidota</taxon>
        <taxon>Cytophagia</taxon>
        <taxon>Cytophagales</taxon>
        <taxon>Fulvivirgaceae</taxon>
        <taxon>Chryseolinea</taxon>
    </lineage>
</organism>
<dbReference type="GO" id="GO:0032259">
    <property type="term" value="P:methylation"/>
    <property type="evidence" value="ECO:0007669"/>
    <property type="project" value="UniProtKB-KW"/>
</dbReference>
<dbReference type="CDD" id="cd02440">
    <property type="entry name" value="AdoMet_MTases"/>
    <property type="match status" value="1"/>
</dbReference>